<evidence type="ECO:0000313" key="1">
    <source>
        <dbReference type="EMBL" id="QQK06875.1"/>
    </source>
</evidence>
<sequence>MFSLLKYAKKYRVQIILGPIFKFLEAVFELLLPIFMAKLIDEGINNKDSSTTIKMALAMFVMTLIGLVCVLICQYFSSIASQGFGTELRNEMMRKINSFSHVEINEYGTSTLITRITNDINQLQLALAMLIRLVVRAPFLSIGSIVMAFIINPKIAWIFVITLPLFSILLFFIMKKTVPLYKKVQEKLDSLNLVVNENLSGVRVIRAFAKKDEEAKKVASVTDDLAISYKTVANISALLNPITTLIMNGAIIFLLYIGGNQVNIGGMKQGEVLALINYMTQMLLALIVVANLVVIFTRAFASANRVNEIFNTEPSVTDLVDQSASWKKENEVLKFSNVGFKYTEKSGYTLKDINFSLKQGETLGIIGPTGSGKSALIQLIPRFYNINKGSLKINNKNIIDYTLEVLRDHIAVVPQNSVLFTGTIRSNLLWGKENATDDECWKALEIAQCADFVKSLPEGLDYKVLAGGKNFSGGQKQRIAIARALIKNPNILILDDSLSALDYKTDLNLRNALNNSMKETTLIIVSQRISSVRSADKILVLNDGKQDGFNNHENLLQISKTYNAIAKSQIEKEEL</sequence>
<keyword evidence="1" id="KW-0547">Nucleotide-binding</keyword>
<dbReference type="EMBL" id="CP066744">
    <property type="protein sequence ID" value="QQK06875.1"/>
    <property type="molecule type" value="Genomic_DNA"/>
</dbReference>
<keyword evidence="2" id="KW-1185">Reference proteome</keyword>
<reference evidence="1 2" key="1">
    <citation type="journal article" date="2022" name="Int. J. Syst. Evol. Microbiol.">
        <title>Miniphocaeibacter halophilus sp. nov., an ammonium-tolerant acetate-producing bacterium isolated from a biogas system.</title>
        <authorList>
            <person name="Schnurer A."/>
            <person name="Singh A."/>
            <person name="Bi S."/>
            <person name="Qiao W."/>
            <person name="Westerholm M."/>
        </authorList>
    </citation>
    <scope>NUCLEOTIDE SEQUENCE [LARGE SCALE GENOMIC DNA]</scope>
    <source>
        <strain evidence="1 2">AMB_01</strain>
    </source>
</reference>
<gene>
    <name evidence="1" type="ORF">JFY71_05870</name>
</gene>
<dbReference type="Proteomes" id="UP000595814">
    <property type="component" value="Chromosome"/>
</dbReference>
<organism evidence="1 2">
    <name type="scientific">Miniphocaeibacter halophilus</name>
    <dbReference type="NCBI Taxonomy" id="2931922"/>
    <lineage>
        <taxon>Bacteria</taxon>
        <taxon>Bacillati</taxon>
        <taxon>Bacillota</taxon>
        <taxon>Tissierellia</taxon>
        <taxon>Tissierellales</taxon>
        <taxon>Peptoniphilaceae</taxon>
        <taxon>Miniphocaeibacter</taxon>
    </lineage>
</organism>
<protein>
    <submittedName>
        <fullName evidence="1">ABC transporter ATP-binding protein</fullName>
    </submittedName>
</protein>
<evidence type="ECO:0000313" key="2">
    <source>
        <dbReference type="Proteomes" id="UP000595814"/>
    </source>
</evidence>
<keyword evidence="1" id="KW-0067">ATP-binding</keyword>
<name>A0AC61MM71_9FIRM</name>
<accession>A0AC61MM71</accession>
<proteinExistence type="predicted"/>